<dbReference type="InterPro" id="IPR038725">
    <property type="entry name" value="YdaG_split_barrel_FMN-bd"/>
</dbReference>
<evidence type="ECO:0000313" key="2">
    <source>
        <dbReference type="EMBL" id="MFD2601160.1"/>
    </source>
</evidence>
<evidence type="ECO:0000259" key="1">
    <source>
        <dbReference type="Pfam" id="PF16242"/>
    </source>
</evidence>
<keyword evidence="3" id="KW-1185">Reference proteome</keyword>
<gene>
    <name evidence="2" type="ORF">ACFSR3_03755</name>
</gene>
<feature type="domain" description="General stress protein FMN-binding split barrel" evidence="1">
    <location>
        <begin position="21"/>
        <end position="169"/>
    </location>
</feature>
<dbReference type="RefSeq" id="WP_379819788.1">
    <property type="nucleotide sequence ID" value="NZ_JBHUMD010000005.1"/>
</dbReference>
<reference evidence="3" key="1">
    <citation type="journal article" date="2019" name="Int. J. Syst. Evol. Microbiol.">
        <title>The Global Catalogue of Microorganisms (GCM) 10K type strain sequencing project: providing services to taxonomists for standard genome sequencing and annotation.</title>
        <authorList>
            <consortium name="The Broad Institute Genomics Platform"/>
            <consortium name="The Broad Institute Genome Sequencing Center for Infectious Disease"/>
            <person name="Wu L."/>
            <person name="Ma J."/>
        </authorList>
    </citation>
    <scope>NUCLEOTIDE SEQUENCE [LARGE SCALE GENOMIC DNA]</scope>
    <source>
        <strain evidence="3">KCTC 42107</strain>
    </source>
</reference>
<organism evidence="2 3">
    <name type="scientific">Flavobacterium suzhouense</name>
    <dbReference type="NCBI Taxonomy" id="1529638"/>
    <lineage>
        <taxon>Bacteria</taxon>
        <taxon>Pseudomonadati</taxon>
        <taxon>Bacteroidota</taxon>
        <taxon>Flavobacteriia</taxon>
        <taxon>Flavobacteriales</taxon>
        <taxon>Flavobacteriaceae</taxon>
        <taxon>Flavobacterium</taxon>
    </lineage>
</organism>
<evidence type="ECO:0000313" key="3">
    <source>
        <dbReference type="Proteomes" id="UP001597480"/>
    </source>
</evidence>
<proteinExistence type="predicted"/>
<protein>
    <submittedName>
        <fullName evidence="2">Pyridoxamine 5'-phosphate oxidase family protein</fullName>
    </submittedName>
</protein>
<name>A0ABW5NQL4_9FLAO</name>
<sequence length="178" mass="20342">MDSINKQQKEDNFKDLIGQEALEKIKSLSDKSGGCFFCTRIETGKRFETRPMAPEKIDDEGNFWFLSANDSHKNKEIEADPAVQLLFQGSSYSDFMTLYGKATISTDKQKIDELWDAQMKTWFTEGKDDPRITVIKFTPTDGYYWDVKTNMAVSMIKRLYGAAVGETYDDSIQGKIKP</sequence>
<accession>A0ABW5NQL4</accession>
<dbReference type="PANTHER" id="PTHR34818">
    <property type="entry name" value="PROTEIN BLI-3"/>
    <property type="match status" value="1"/>
</dbReference>
<dbReference type="Proteomes" id="UP001597480">
    <property type="component" value="Unassembled WGS sequence"/>
</dbReference>
<dbReference type="InterPro" id="IPR052917">
    <property type="entry name" value="Stress-Dev_Protein"/>
</dbReference>
<dbReference type="Gene3D" id="2.30.110.10">
    <property type="entry name" value="Electron Transport, Fmn-binding Protein, Chain A"/>
    <property type="match status" value="1"/>
</dbReference>
<dbReference type="EMBL" id="JBHUMD010000005">
    <property type="protein sequence ID" value="MFD2601160.1"/>
    <property type="molecule type" value="Genomic_DNA"/>
</dbReference>
<comment type="caution">
    <text evidence="2">The sequence shown here is derived from an EMBL/GenBank/DDBJ whole genome shotgun (WGS) entry which is preliminary data.</text>
</comment>
<dbReference type="InterPro" id="IPR012349">
    <property type="entry name" value="Split_barrel_FMN-bd"/>
</dbReference>
<dbReference type="SUPFAM" id="SSF50475">
    <property type="entry name" value="FMN-binding split barrel"/>
    <property type="match status" value="1"/>
</dbReference>
<dbReference type="PANTHER" id="PTHR34818:SF1">
    <property type="entry name" value="PROTEIN BLI-3"/>
    <property type="match status" value="1"/>
</dbReference>
<dbReference type="Pfam" id="PF16242">
    <property type="entry name" value="Pyrid_ox_like"/>
    <property type="match status" value="1"/>
</dbReference>